<keyword evidence="3" id="KW-1185">Reference proteome</keyword>
<name>A0AAD4LKL9_9AGAM</name>
<evidence type="ECO:0008006" key="4">
    <source>
        <dbReference type="Google" id="ProtNLM"/>
    </source>
</evidence>
<accession>A0AAD4LKL9</accession>
<comment type="caution">
    <text evidence="2">The sequence shown here is derived from an EMBL/GenBank/DDBJ whole genome shotgun (WGS) entry which is preliminary data.</text>
</comment>
<protein>
    <recommendedName>
        <fullName evidence="4">Secreted protein</fullName>
    </recommendedName>
</protein>
<evidence type="ECO:0000313" key="3">
    <source>
        <dbReference type="Proteomes" id="UP001201163"/>
    </source>
</evidence>
<evidence type="ECO:0000313" key="2">
    <source>
        <dbReference type="EMBL" id="KAH8995401.1"/>
    </source>
</evidence>
<feature type="signal peptide" evidence="1">
    <location>
        <begin position="1"/>
        <end position="18"/>
    </location>
</feature>
<dbReference type="AlphaFoldDB" id="A0AAD4LKL9"/>
<gene>
    <name evidence="2" type="ORF">EDB92DRAFT_1846725</name>
</gene>
<sequence>MITRLCEVLAFLVRPACACEGCSHACVSAVLSLVGSCLRLGHDGGDTVEQANFRQLSNRFRPTGERDERDA</sequence>
<keyword evidence="1" id="KW-0732">Signal</keyword>
<dbReference type="EMBL" id="JAKELL010000012">
    <property type="protein sequence ID" value="KAH8995401.1"/>
    <property type="molecule type" value="Genomic_DNA"/>
</dbReference>
<evidence type="ECO:0000256" key="1">
    <source>
        <dbReference type="SAM" id="SignalP"/>
    </source>
</evidence>
<feature type="chain" id="PRO_5042236377" description="Secreted protein" evidence="1">
    <location>
        <begin position="19"/>
        <end position="71"/>
    </location>
</feature>
<dbReference type="Proteomes" id="UP001201163">
    <property type="component" value="Unassembled WGS sequence"/>
</dbReference>
<reference evidence="2" key="1">
    <citation type="submission" date="2022-01" db="EMBL/GenBank/DDBJ databases">
        <title>Comparative genomics reveals a dynamic genome evolution in the ectomycorrhizal milk-cap (Lactarius) mushrooms.</title>
        <authorList>
            <consortium name="DOE Joint Genome Institute"/>
            <person name="Lebreton A."/>
            <person name="Tang N."/>
            <person name="Kuo A."/>
            <person name="LaButti K."/>
            <person name="Drula E."/>
            <person name="Barry K."/>
            <person name="Clum A."/>
            <person name="Lipzen A."/>
            <person name="Mousain D."/>
            <person name="Ng V."/>
            <person name="Wang R."/>
            <person name="Wang X."/>
            <person name="Dai Y."/>
            <person name="Henrissat B."/>
            <person name="Grigoriev I.V."/>
            <person name="Guerin-Laguette A."/>
            <person name="Yu F."/>
            <person name="Martin F.M."/>
        </authorList>
    </citation>
    <scope>NUCLEOTIDE SEQUENCE</scope>
    <source>
        <strain evidence="2">QP</strain>
    </source>
</reference>
<organism evidence="2 3">
    <name type="scientific">Lactarius akahatsu</name>
    <dbReference type="NCBI Taxonomy" id="416441"/>
    <lineage>
        <taxon>Eukaryota</taxon>
        <taxon>Fungi</taxon>
        <taxon>Dikarya</taxon>
        <taxon>Basidiomycota</taxon>
        <taxon>Agaricomycotina</taxon>
        <taxon>Agaricomycetes</taxon>
        <taxon>Russulales</taxon>
        <taxon>Russulaceae</taxon>
        <taxon>Lactarius</taxon>
    </lineage>
</organism>
<proteinExistence type="predicted"/>